<dbReference type="AlphaFoldDB" id="A0A553P484"/>
<comment type="subcellular location">
    <subcellularLocation>
        <location evidence="1">Membrane</location>
        <topology evidence="1">Multi-pass membrane protein</topology>
    </subcellularLocation>
</comment>
<evidence type="ECO:0000256" key="2">
    <source>
        <dbReference type="ARBA" id="ARBA00022679"/>
    </source>
</evidence>
<comment type="similarity">
    <text evidence="7">Belongs to the DHHC palmitoyltransferase family.</text>
</comment>
<dbReference type="EMBL" id="VCGU01000008">
    <property type="protein sequence ID" value="TRY72498.1"/>
    <property type="molecule type" value="Genomic_DNA"/>
</dbReference>
<dbReference type="Pfam" id="PF01529">
    <property type="entry name" value="DHHC"/>
    <property type="match status" value="1"/>
</dbReference>
<evidence type="ECO:0000256" key="6">
    <source>
        <dbReference type="ARBA" id="ARBA00023315"/>
    </source>
</evidence>
<feature type="transmembrane region" description="Helical" evidence="7">
    <location>
        <begin position="183"/>
        <end position="210"/>
    </location>
</feature>
<feature type="transmembrane region" description="Helical" evidence="7">
    <location>
        <begin position="15"/>
        <end position="35"/>
    </location>
</feature>
<dbReference type="InterPro" id="IPR001594">
    <property type="entry name" value="Palmitoyltrfase_DHHC"/>
</dbReference>
<protein>
    <recommendedName>
        <fullName evidence="7">Palmitoyltransferase</fullName>
        <ecNumber evidence="7">2.3.1.225</ecNumber>
    </recommendedName>
</protein>
<dbReference type="PANTHER" id="PTHR12246">
    <property type="entry name" value="PALMITOYLTRANSFERASE ZDHHC16"/>
    <property type="match status" value="1"/>
</dbReference>
<keyword evidence="6 7" id="KW-0012">Acyltransferase</keyword>
<dbReference type="Proteomes" id="UP000318571">
    <property type="component" value="Chromosome 7"/>
</dbReference>
<keyword evidence="5 7" id="KW-0472">Membrane</keyword>
<evidence type="ECO:0000256" key="1">
    <source>
        <dbReference type="ARBA" id="ARBA00004141"/>
    </source>
</evidence>
<keyword evidence="10" id="KW-1185">Reference proteome</keyword>
<evidence type="ECO:0000313" key="9">
    <source>
        <dbReference type="EMBL" id="TRY72498.1"/>
    </source>
</evidence>
<comment type="caution">
    <text evidence="9">The sequence shown here is derived from an EMBL/GenBank/DDBJ whole genome shotgun (WGS) entry which is preliminary data.</text>
</comment>
<gene>
    <name evidence="9" type="ORF">TCAL_10381</name>
</gene>
<comment type="catalytic activity">
    <reaction evidence="7">
        <text>L-cysteinyl-[protein] + hexadecanoyl-CoA = S-hexadecanoyl-L-cysteinyl-[protein] + CoA</text>
        <dbReference type="Rhea" id="RHEA:36683"/>
        <dbReference type="Rhea" id="RHEA-COMP:10131"/>
        <dbReference type="Rhea" id="RHEA-COMP:11032"/>
        <dbReference type="ChEBI" id="CHEBI:29950"/>
        <dbReference type="ChEBI" id="CHEBI:57287"/>
        <dbReference type="ChEBI" id="CHEBI:57379"/>
        <dbReference type="ChEBI" id="CHEBI:74151"/>
        <dbReference type="EC" id="2.3.1.225"/>
    </reaction>
</comment>
<keyword evidence="4 7" id="KW-1133">Transmembrane helix</keyword>
<evidence type="ECO:0000256" key="7">
    <source>
        <dbReference type="RuleBase" id="RU079119"/>
    </source>
</evidence>
<feature type="transmembrane region" description="Helical" evidence="7">
    <location>
        <begin position="231"/>
        <end position="253"/>
    </location>
</feature>
<sequence>MGVGRALRSLSRSWYVCRITCLSLFYQEFMSWSYVLDTLLEPWFRLGDYGTQALGPLFVLTVVSLNALVVGIAYLVGLPYYWRKNTQLALGKDLGFGPGLVVVGQWFFVNMVFHFYRAWSLSPGSPPTTGQSLPQVSSICKKCIAPKPPRTHHCSVCQRCHLCMDHHCPWLDNCVGFFNHRHFFLYMVFTVLGCLFLMVFGLEVMLEALITANPTIPVVNFWNNCPISTRSLVIFEAFLTSGCFLILGGLTLWHARLIHRGETSIEAHLNRSETRRLAVDGRVYRNPYDFSPYYNWCLFLGMIDGRGWRHVLLPSTHLPYGTGLEFDSIYSCDIPWNFPRVQNQPKRVPMKLA</sequence>
<dbReference type="PROSITE" id="PS50216">
    <property type="entry name" value="DHHC"/>
    <property type="match status" value="1"/>
</dbReference>
<name>A0A553P484_TIGCA</name>
<dbReference type="STRING" id="6832.A0A553P484"/>
<keyword evidence="3 7" id="KW-0812">Transmembrane</keyword>
<dbReference type="EC" id="2.3.1.225" evidence="7"/>
<dbReference type="OMA" id="APFEDEW"/>
<evidence type="ECO:0000256" key="4">
    <source>
        <dbReference type="ARBA" id="ARBA00022989"/>
    </source>
</evidence>
<organism evidence="9 10">
    <name type="scientific">Tigriopus californicus</name>
    <name type="common">Marine copepod</name>
    <dbReference type="NCBI Taxonomy" id="6832"/>
    <lineage>
        <taxon>Eukaryota</taxon>
        <taxon>Metazoa</taxon>
        <taxon>Ecdysozoa</taxon>
        <taxon>Arthropoda</taxon>
        <taxon>Crustacea</taxon>
        <taxon>Multicrustacea</taxon>
        <taxon>Hexanauplia</taxon>
        <taxon>Copepoda</taxon>
        <taxon>Harpacticoida</taxon>
        <taxon>Harpacticidae</taxon>
        <taxon>Tigriopus</taxon>
    </lineage>
</organism>
<keyword evidence="2 7" id="KW-0808">Transferase</keyword>
<dbReference type="InterPro" id="IPR039859">
    <property type="entry name" value="PFA4/ZDH16/20/ERF2-like"/>
</dbReference>
<feature type="transmembrane region" description="Helical" evidence="7">
    <location>
        <begin position="94"/>
        <end position="116"/>
    </location>
</feature>
<evidence type="ECO:0000259" key="8">
    <source>
        <dbReference type="Pfam" id="PF01529"/>
    </source>
</evidence>
<evidence type="ECO:0000313" key="10">
    <source>
        <dbReference type="Proteomes" id="UP000318571"/>
    </source>
</evidence>
<feature type="domain" description="Palmitoyltransferase DHHC" evidence="8">
    <location>
        <begin position="138"/>
        <end position="267"/>
    </location>
</feature>
<comment type="domain">
    <text evidence="7">The DHHC domain is required for palmitoyltransferase activity.</text>
</comment>
<evidence type="ECO:0000256" key="5">
    <source>
        <dbReference type="ARBA" id="ARBA00023136"/>
    </source>
</evidence>
<evidence type="ECO:0000256" key="3">
    <source>
        <dbReference type="ARBA" id="ARBA00022692"/>
    </source>
</evidence>
<reference evidence="9 10" key="1">
    <citation type="journal article" date="2018" name="Nat. Ecol. Evol.">
        <title>Genomic signatures of mitonuclear coevolution across populations of Tigriopus californicus.</title>
        <authorList>
            <person name="Barreto F.S."/>
            <person name="Watson E.T."/>
            <person name="Lima T.G."/>
            <person name="Willett C.S."/>
            <person name="Edmands S."/>
            <person name="Li W."/>
            <person name="Burton R.S."/>
        </authorList>
    </citation>
    <scope>NUCLEOTIDE SEQUENCE [LARGE SCALE GENOMIC DNA]</scope>
    <source>
        <strain evidence="9 10">San Diego</strain>
    </source>
</reference>
<feature type="transmembrane region" description="Helical" evidence="7">
    <location>
        <begin position="55"/>
        <end position="82"/>
    </location>
</feature>
<dbReference type="GO" id="GO:0016020">
    <property type="term" value="C:membrane"/>
    <property type="evidence" value="ECO:0007669"/>
    <property type="project" value="UniProtKB-SubCell"/>
</dbReference>
<dbReference type="GO" id="GO:0019706">
    <property type="term" value="F:protein-cysteine S-palmitoyltransferase activity"/>
    <property type="evidence" value="ECO:0007669"/>
    <property type="project" value="UniProtKB-EC"/>
</dbReference>
<proteinExistence type="inferred from homology"/>
<accession>A0A553P484</accession>